<dbReference type="EMBL" id="LAQL01000006">
    <property type="protein sequence ID" value="KLN60818.1"/>
    <property type="molecule type" value="Genomic_DNA"/>
</dbReference>
<comment type="caution">
    <text evidence="7">The sequence shown here is derived from an EMBL/GenBank/DDBJ whole genome shotgun (WGS) entry which is preliminary data.</text>
</comment>
<evidence type="ECO:0000256" key="1">
    <source>
        <dbReference type="ARBA" id="ARBA00023002"/>
    </source>
</evidence>
<organism evidence="7 8">
    <name type="scientific">Kiloniella spongiae</name>
    <dbReference type="NCBI Taxonomy" id="1489064"/>
    <lineage>
        <taxon>Bacteria</taxon>
        <taxon>Pseudomonadati</taxon>
        <taxon>Pseudomonadota</taxon>
        <taxon>Alphaproteobacteria</taxon>
        <taxon>Rhodospirillales</taxon>
        <taxon>Kiloniellaceae</taxon>
        <taxon>Kiloniella</taxon>
    </lineage>
</organism>
<dbReference type="InterPro" id="IPR007780">
    <property type="entry name" value="NAD_Glu_DH_bac"/>
</dbReference>
<dbReference type="Pfam" id="PF05088">
    <property type="entry name" value="Bac_GDH_CD"/>
    <property type="match status" value="1"/>
</dbReference>
<dbReference type="SUPFAM" id="SSF53223">
    <property type="entry name" value="Aminoacid dehydrogenase-like, N-terminal domain"/>
    <property type="match status" value="1"/>
</dbReference>
<dbReference type="PANTHER" id="PTHR43403">
    <property type="entry name" value="NAD-SPECIFIC GLUTAMATE DEHYDROGENASE"/>
    <property type="match status" value="1"/>
</dbReference>
<dbReference type="PANTHER" id="PTHR43403:SF1">
    <property type="entry name" value="NAD-SPECIFIC GLUTAMATE DEHYDROGENASE"/>
    <property type="match status" value="1"/>
</dbReference>
<dbReference type="Pfam" id="PF21075">
    <property type="entry name" value="GDH_ACT1"/>
    <property type="match status" value="1"/>
</dbReference>
<dbReference type="Pfam" id="PF21077">
    <property type="entry name" value="GDH_ACT3"/>
    <property type="match status" value="1"/>
</dbReference>
<feature type="domain" description="NAD-specific glutamate dehydrogenase C-terminal" evidence="3">
    <location>
        <begin position="1270"/>
        <end position="1606"/>
    </location>
</feature>
<evidence type="ECO:0000313" key="7">
    <source>
        <dbReference type="EMBL" id="KLN60818.1"/>
    </source>
</evidence>
<sequence length="1611" mass="180412">MAIHGNNSTSECIDKVVELVHKKISADKAQMIEQFVRTFYENVPPDDLRGETADNLFGASLALWGQLQQRKTGETKIKVYNPRPEEHGWKSSHTIIEVVNDDMPFLVDSVTAALERLDVEVHLVVHPVLSCIRDAKGKLSAINSNGGGEGILTESVMHIQISEQVAESHTQIAHELTKVFEDVKASVEDWQPMLGKMNNVISELKKSPPSLSKTEISESISFLEWMTQDNFTFLGYREYKFEGEGTNSILKVLPNSLGVLRDIDVHVFDGLRDFGSLPAEVRDFMTKPVLLRITKANRRSTVHRAVHLDTIGVKRFDDKGKVIGEILFAGLLTSTAYARSPSDIPLLRHKVKKVLDKSGFKSGSHDSKGLAHILDTYPRDELFQISSAELSTISHGILHLQERRRIALFVRKDPFERFASCLTYIPRDRFDTALRRKIGKILCEAYNGQVSAFFTHLSDTVLARVHFIIKTTRGQVPDVDVGELEARIAEAGRSWQDRLEQVLIEDRGEEQGIRAMRRLGAAFPVNYQEHFNENDAVFDITRAEEALEGDGLSMNLYRPLGADPEQVRFKIYLRDNPVPLSDVLPMLENMGLKVLSEIPYHFNSLETGESVWMHDFNMVISGDHEISISHLREGFHEAFASVWHGQMENDGFNRLVLVAGLKVREVTVLRAYCKYLLQARIPFSQSYMEQTLASNPDITRLLVDLFLVRFMGKGTERDEQLADDLNSKINETLDNVSNLDEDRIIRRFRNVIECTLRTNFLQKTDEGDFKTYLSFKLNSEKITDLPLPRPYREIFVYSPDVEGVHLRFGPVARGGLRWSDRREDFRTEILGLVKAQQVKNSVIVPVGSKGGFVVKNPPPASDGREAFIDAGIECYKTFIRGLLDLTDNLVAGEVVPPERLIRRDADDPYLVVAADKGTATFSDIANGVSADYGFWLDDAFASGGSAGYDHKKMGITAKGAWESVKRHFRELGKDIQTEPFTAIGVGDMSGDVFGNGMLLSDQTKLVGAFNHLHIFVDPNPDVAKSFAERQRLFDLPRSSWTDYNEKLISKGGGIFDRNAKSLKISKEMKDLFDITEDELAPNDLLRAMLKSTAELLWFGGIGTYVKHSSETNGDAGDRANDALRLNGKELRCKVVGEGANLGMTHRARIEYAQNGGRVNADFLDNSAGVDCSDHEVNIKILLGAVEQDGDMTRKQRDKLLESMTDEVGDLVLRDNYLQSQAISVTANIGGRLLDRIARYMRSLEKQDLLNRAIEFLPDDEMVLERMKQGLGFERPELATLMSYSKISLYDELLGSNLPDDSYMEDTLIDYFPTALRKKFAKQIGEHRLRREIIATAVTNDMINRVGITFVYEVKEKTGMASCDIARAYTIAREVFDMNTLFDMIEGLDNKAPASLQATLLAECGRLIEQGTVWFLRHGAHPLDIRKEVDSYAKEVGTIAAQLEKLLSTENKDLLKANIAGLKAQGVPADIAKRIAGLRLLTPACDIVRLAHTLKMPVDTVGSTYFSIGERYGFDWLRSAAGRLPSESAWDKLAVTAIVDDLYGHQGELTSRVLEAAGKTDRVEAAIKEWAESKRPLVNRTEQILAELNAAGKPDYAMLAVANRQLKNMVSS</sequence>
<dbReference type="InterPro" id="IPR028971">
    <property type="entry name" value="NAD-GDH_cat"/>
</dbReference>
<evidence type="ECO:0000259" key="4">
    <source>
        <dbReference type="Pfam" id="PF21075"/>
    </source>
</evidence>
<dbReference type="GO" id="GO:0004352">
    <property type="term" value="F:glutamate dehydrogenase (NAD+) activity"/>
    <property type="evidence" value="ECO:0007669"/>
    <property type="project" value="InterPro"/>
</dbReference>
<dbReference type="Pfam" id="PF21073">
    <property type="entry name" value="GDH_HM1"/>
    <property type="match status" value="1"/>
</dbReference>
<dbReference type="GO" id="GO:0006538">
    <property type="term" value="P:L-glutamate catabolic process"/>
    <property type="evidence" value="ECO:0007669"/>
    <property type="project" value="InterPro"/>
</dbReference>
<reference evidence="7 8" key="1">
    <citation type="submission" date="2015-03" db="EMBL/GenBank/DDBJ databases">
        <title>Genome Sequence of Kiloniella spongiae MEBiC09566, isolated from a marine sponge.</title>
        <authorList>
            <person name="Shao Z."/>
            <person name="Wang L."/>
            <person name="Li X."/>
        </authorList>
    </citation>
    <scope>NUCLEOTIDE SEQUENCE [LARGE SCALE GENOMIC DNA]</scope>
    <source>
        <strain evidence="7 8">MEBiC09566</strain>
    </source>
</reference>
<dbReference type="InterPro" id="IPR049056">
    <property type="entry name" value="NAD_Glu_DH_HM3"/>
</dbReference>
<feature type="domain" description="NAD-glutamate dehydrogenase ACT2" evidence="5">
    <location>
        <begin position="408"/>
        <end position="496"/>
    </location>
</feature>
<dbReference type="STRING" id="1489064.WH96_10135"/>
<dbReference type="Pfam" id="PF21074">
    <property type="entry name" value="GDH_C"/>
    <property type="match status" value="1"/>
</dbReference>
<accession>A0A0H2MEM3</accession>
<dbReference type="InterPro" id="IPR048381">
    <property type="entry name" value="GDH_C"/>
</dbReference>
<dbReference type="InterPro" id="IPR036291">
    <property type="entry name" value="NAD(P)-bd_dom_sf"/>
</dbReference>
<dbReference type="InterPro" id="IPR049062">
    <property type="entry name" value="NAD_Glu_DH_ACT2"/>
</dbReference>
<dbReference type="InterPro" id="IPR049064">
    <property type="entry name" value="NAD_Glu_DH_ACT3"/>
</dbReference>
<dbReference type="InterPro" id="IPR049059">
    <property type="entry name" value="NAD_Glu_DH_HM1"/>
</dbReference>
<evidence type="ECO:0000259" key="6">
    <source>
        <dbReference type="Pfam" id="PF21077"/>
    </source>
</evidence>
<dbReference type="SUPFAM" id="SSF51735">
    <property type="entry name" value="NAD(P)-binding Rossmann-fold domains"/>
    <property type="match status" value="1"/>
</dbReference>
<dbReference type="Gene3D" id="3.40.50.720">
    <property type="entry name" value="NAD(P)-binding Rossmann-like Domain"/>
    <property type="match status" value="1"/>
</dbReference>
<dbReference type="Pfam" id="PF21078">
    <property type="entry name" value="GDH_HM3"/>
    <property type="match status" value="1"/>
</dbReference>
<evidence type="ECO:0000259" key="5">
    <source>
        <dbReference type="Pfam" id="PF21076"/>
    </source>
</evidence>
<dbReference type="PIRSF" id="PIRSF036761">
    <property type="entry name" value="GDH_Mll4104"/>
    <property type="match status" value="1"/>
</dbReference>
<feature type="domain" description="NAD-glutamate dehydrogenase N-terminal ACT1" evidence="4">
    <location>
        <begin position="35"/>
        <end position="176"/>
    </location>
</feature>
<dbReference type="Proteomes" id="UP000035444">
    <property type="component" value="Unassembled WGS sequence"/>
</dbReference>
<name>A0A0H2MEM3_9PROT</name>
<protein>
    <submittedName>
        <fullName evidence="7">NAD-glutamate dehydrogenase</fullName>
    </submittedName>
</protein>
<dbReference type="Pfam" id="PF21079">
    <property type="entry name" value="GDH_HM2"/>
    <property type="match status" value="1"/>
</dbReference>
<feature type="domain" description="NAD-glutamate dehydrogenase catalytic" evidence="2">
    <location>
        <begin position="728"/>
        <end position="1224"/>
    </location>
</feature>
<feature type="domain" description="NAD-glutamate dehydrogenase ACT3" evidence="6">
    <location>
        <begin position="552"/>
        <end position="628"/>
    </location>
</feature>
<evidence type="ECO:0000259" key="2">
    <source>
        <dbReference type="Pfam" id="PF05088"/>
    </source>
</evidence>
<dbReference type="RefSeq" id="WP_047764031.1">
    <property type="nucleotide sequence ID" value="NZ_LAQL01000006.1"/>
</dbReference>
<dbReference type="Pfam" id="PF21076">
    <property type="entry name" value="GDH_ACT2"/>
    <property type="match status" value="1"/>
</dbReference>
<keyword evidence="1" id="KW-0560">Oxidoreductase</keyword>
<keyword evidence="8" id="KW-1185">Reference proteome</keyword>
<dbReference type="PATRIC" id="fig|1489064.4.peg.3322"/>
<evidence type="ECO:0000313" key="8">
    <source>
        <dbReference type="Proteomes" id="UP000035444"/>
    </source>
</evidence>
<dbReference type="InterPro" id="IPR024727">
    <property type="entry name" value="NAD_Glu_DH_N_ACT1"/>
</dbReference>
<proteinExistence type="predicted"/>
<dbReference type="OrthoDB" id="9758052at2"/>
<evidence type="ECO:0000259" key="3">
    <source>
        <dbReference type="Pfam" id="PF21074"/>
    </source>
</evidence>
<dbReference type="GO" id="GO:0004069">
    <property type="term" value="F:L-aspartate:2-oxoglutarate aminotransferase activity"/>
    <property type="evidence" value="ECO:0007669"/>
    <property type="project" value="InterPro"/>
</dbReference>
<dbReference type="InterPro" id="IPR049058">
    <property type="entry name" value="NAD_Glu_DH_HM2"/>
</dbReference>
<gene>
    <name evidence="7" type="ORF">WH96_10135</name>
</gene>
<dbReference type="InterPro" id="IPR046346">
    <property type="entry name" value="Aminoacid_DH-like_N_sf"/>
</dbReference>